<dbReference type="Proteomes" id="UP000326759">
    <property type="component" value="Unassembled WGS sequence"/>
</dbReference>
<gene>
    <name evidence="3" type="ORF">Anas_02274</name>
</gene>
<dbReference type="AlphaFoldDB" id="A0A5N5TDR1"/>
<evidence type="ECO:0008006" key="5">
    <source>
        <dbReference type="Google" id="ProtNLM"/>
    </source>
</evidence>
<proteinExistence type="predicted"/>
<evidence type="ECO:0000256" key="1">
    <source>
        <dbReference type="SAM" id="Coils"/>
    </source>
</evidence>
<feature type="coiled-coil region" evidence="1">
    <location>
        <begin position="323"/>
        <end position="385"/>
    </location>
</feature>
<dbReference type="EMBL" id="SEYY01002332">
    <property type="protein sequence ID" value="KAB7504796.1"/>
    <property type="molecule type" value="Genomic_DNA"/>
</dbReference>
<keyword evidence="1" id="KW-0175">Coiled coil</keyword>
<evidence type="ECO:0000313" key="3">
    <source>
        <dbReference type="EMBL" id="KAB7504796.1"/>
    </source>
</evidence>
<comment type="caution">
    <text evidence="3">The sequence shown here is derived from an EMBL/GenBank/DDBJ whole genome shotgun (WGS) entry which is preliminary data.</text>
</comment>
<protein>
    <recommendedName>
        <fullName evidence="5">BZIP domain-containing protein</fullName>
    </recommendedName>
</protein>
<feature type="region of interest" description="Disordered" evidence="2">
    <location>
        <begin position="298"/>
        <end position="319"/>
    </location>
</feature>
<evidence type="ECO:0000313" key="4">
    <source>
        <dbReference type="Proteomes" id="UP000326759"/>
    </source>
</evidence>
<name>A0A5N5TDR1_9CRUS</name>
<keyword evidence="4" id="KW-1185">Reference proteome</keyword>
<reference evidence="3 4" key="1">
    <citation type="journal article" date="2019" name="PLoS Biol.">
        <title>Sex chromosomes control vertical transmission of feminizing Wolbachia symbionts in an isopod.</title>
        <authorList>
            <person name="Becking T."/>
            <person name="Chebbi M.A."/>
            <person name="Giraud I."/>
            <person name="Moumen B."/>
            <person name="Laverre T."/>
            <person name="Caubet Y."/>
            <person name="Peccoud J."/>
            <person name="Gilbert C."/>
            <person name="Cordaux R."/>
        </authorList>
    </citation>
    <scope>NUCLEOTIDE SEQUENCE [LARGE SCALE GENOMIC DNA]</scope>
    <source>
        <strain evidence="3">ANa2</strain>
        <tissue evidence="3">Whole body excluding digestive tract and cuticle</tissue>
    </source>
</reference>
<evidence type="ECO:0000256" key="2">
    <source>
        <dbReference type="SAM" id="MobiDB-lite"/>
    </source>
</evidence>
<sequence>MSTIPLLSLFSNLDECPKLNGSIGDYPLDMEKEFSFDCQIPVFNDNYEDSVNLFQDNFLSNNLSYLQEELNSNSDSHFNFENSLPEETVENSLPSSIISNWSNCENFIEPETDIESFSKELFPLNTPELFEQFNIENSDKIFQDLATLENSDKIFQDIPESTDLIKEEKATTTEYPKTIILKKIKGTPNNLNMVAPLNIPKTTYKLVRIPGKNTTTNMPEKVSVFNLNQNIIPSKKNEICSNIKSQKYINVHELSPVSVNKKPAEEFTEKVSIKLPQKNNTIETLNYNELPFTSLKRKLPNLSKPKPQKKKAYELSPLPDPTLERCRRNAINAKKNRDIKKEKMMKLEAEVEQERQEKLKLASENETLKQMNEELKERINLLTTALECSSEPTLENIKKYKSVQEFFDELNASSILHQDKIF</sequence>
<accession>A0A5N5TDR1</accession>
<dbReference type="OrthoDB" id="6381642at2759"/>
<organism evidence="3 4">
    <name type="scientific">Armadillidium nasatum</name>
    <dbReference type="NCBI Taxonomy" id="96803"/>
    <lineage>
        <taxon>Eukaryota</taxon>
        <taxon>Metazoa</taxon>
        <taxon>Ecdysozoa</taxon>
        <taxon>Arthropoda</taxon>
        <taxon>Crustacea</taxon>
        <taxon>Multicrustacea</taxon>
        <taxon>Malacostraca</taxon>
        <taxon>Eumalacostraca</taxon>
        <taxon>Peracarida</taxon>
        <taxon>Isopoda</taxon>
        <taxon>Oniscidea</taxon>
        <taxon>Crinocheta</taxon>
        <taxon>Armadillidiidae</taxon>
        <taxon>Armadillidium</taxon>
    </lineage>
</organism>